<dbReference type="Proteomes" id="UP000256269">
    <property type="component" value="Unassembled WGS sequence"/>
</dbReference>
<reference evidence="2 3" key="1">
    <citation type="submission" date="2018-08" db="EMBL/GenBank/DDBJ databases">
        <title>Genomic Encyclopedia of Archaeal and Bacterial Type Strains, Phase II (KMG-II): from individual species to whole genera.</title>
        <authorList>
            <person name="Goeker M."/>
        </authorList>
    </citation>
    <scope>NUCLEOTIDE SEQUENCE [LARGE SCALE GENOMIC DNA]</scope>
    <source>
        <strain evidence="2 3">DSM 45791</strain>
    </source>
</reference>
<keyword evidence="3" id="KW-1185">Reference proteome</keyword>
<accession>A0A3E0HQ54</accession>
<evidence type="ECO:0000313" key="3">
    <source>
        <dbReference type="Proteomes" id="UP000256269"/>
    </source>
</evidence>
<proteinExistence type="predicted"/>
<feature type="domain" description="Xylose isomerase-like TIM barrel" evidence="1">
    <location>
        <begin position="19"/>
        <end position="252"/>
    </location>
</feature>
<evidence type="ECO:0000259" key="1">
    <source>
        <dbReference type="Pfam" id="PF01261"/>
    </source>
</evidence>
<evidence type="ECO:0000313" key="2">
    <source>
        <dbReference type="EMBL" id="REH48547.1"/>
    </source>
</evidence>
<dbReference type="SUPFAM" id="SSF51658">
    <property type="entry name" value="Xylose isomerase-like"/>
    <property type="match status" value="1"/>
</dbReference>
<dbReference type="PANTHER" id="PTHR12110">
    <property type="entry name" value="HYDROXYPYRUVATE ISOMERASE"/>
    <property type="match status" value="1"/>
</dbReference>
<dbReference type="PANTHER" id="PTHR12110:SF41">
    <property type="entry name" value="INOSOSE DEHYDRATASE"/>
    <property type="match status" value="1"/>
</dbReference>
<dbReference type="InterPro" id="IPR036237">
    <property type="entry name" value="Xyl_isomerase-like_sf"/>
</dbReference>
<protein>
    <submittedName>
        <fullName evidence="2">Sugar phosphate isomerase/epimerase</fullName>
    </submittedName>
</protein>
<dbReference type="InterPro" id="IPR013022">
    <property type="entry name" value="Xyl_isomerase-like_TIM-brl"/>
</dbReference>
<comment type="caution">
    <text evidence="2">The sequence shown here is derived from an EMBL/GenBank/DDBJ whole genome shotgun (WGS) entry which is preliminary data.</text>
</comment>
<organism evidence="2 3">
    <name type="scientific">Kutzneria buriramensis</name>
    <dbReference type="NCBI Taxonomy" id="1045776"/>
    <lineage>
        <taxon>Bacteria</taxon>
        <taxon>Bacillati</taxon>
        <taxon>Actinomycetota</taxon>
        <taxon>Actinomycetes</taxon>
        <taxon>Pseudonocardiales</taxon>
        <taxon>Pseudonocardiaceae</taxon>
        <taxon>Kutzneria</taxon>
    </lineage>
</organism>
<name>A0A3E0HQ54_9PSEU</name>
<dbReference type="OrthoDB" id="9779184at2"/>
<dbReference type="Pfam" id="PF01261">
    <property type="entry name" value="AP_endonuc_2"/>
    <property type="match status" value="1"/>
</dbReference>
<sequence>MRLSVITDEIAPDLDTALRECEGLGLTAVELRSVGGRNVVHHEPQRLREIRAALRAGGFDCPVVDTPFLKATKAVWEHLDRGMEIADMVGAKAVRVFSGLRVDDRDWYLPWLADVLSAAANQVRAAGFRLLLEIDENCMVATVAEADELLGTMAPGLVGVVWDPANEARFRDSEPDRVDGGKIADAVRHVHVKDYARGEGWVRPGEGIVGWDGQLRSLAAAGYEEYLSIETHHADPVGGTVQATRDSVTALRRIAGESGISLL</sequence>
<dbReference type="EMBL" id="QUNO01000005">
    <property type="protein sequence ID" value="REH48547.1"/>
    <property type="molecule type" value="Genomic_DNA"/>
</dbReference>
<dbReference type="Gene3D" id="3.20.20.150">
    <property type="entry name" value="Divalent-metal-dependent TIM barrel enzymes"/>
    <property type="match status" value="1"/>
</dbReference>
<dbReference type="GO" id="GO:0016853">
    <property type="term" value="F:isomerase activity"/>
    <property type="evidence" value="ECO:0007669"/>
    <property type="project" value="UniProtKB-KW"/>
</dbReference>
<keyword evidence="2" id="KW-0413">Isomerase</keyword>
<dbReference type="AlphaFoldDB" id="A0A3E0HQ54"/>
<dbReference type="RefSeq" id="WP_116175298.1">
    <property type="nucleotide sequence ID" value="NZ_CP144375.1"/>
</dbReference>
<gene>
    <name evidence="2" type="ORF">BCF44_105406</name>
</gene>
<dbReference type="InterPro" id="IPR050312">
    <property type="entry name" value="IolE/XylAMocC-like"/>
</dbReference>